<evidence type="ECO:0000256" key="1">
    <source>
        <dbReference type="ARBA" id="ARBA00000373"/>
    </source>
</evidence>
<dbReference type="GO" id="GO:0033863">
    <property type="term" value="F:ribose 1,5-bisphosphate phosphokinase activity"/>
    <property type="evidence" value="ECO:0007669"/>
    <property type="project" value="UniProtKB-EC"/>
</dbReference>
<comment type="pathway">
    <text evidence="2">Metabolic intermediate biosynthesis; 5-phospho-alpha-D-ribose 1-diphosphate biosynthesis; 5-phospho-alpha-D-ribose 1-diphosphate from D-ribose 5-phosphate (route II): step 3/3.</text>
</comment>
<dbReference type="InterPro" id="IPR027417">
    <property type="entry name" value="P-loop_NTPase"/>
</dbReference>
<dbReference type="AlphaFoldDB" id="A0A222DYV2"/>
<proteinExistence type="predicted"/>
<keyword evidence="8" id="KW-1185">Reference proteome</keyword>
<evidence type="ECO:0000256" key="3">
    <source>
        <dbReference type="ARBA" id="ARBA00012892"/>
    </source>
</evidence>
<dbReference type="GO" id="GO:0006015">
    <property type="term" value="P:5-phosphoribose 1-diphosphate biosynthetic process"/>
    <property type="evidence" value="ECO:0007669"/>
    <property type="project" value="UniProtKB-UniPathway"/>
</dbReference>
<evidence type="ECO:0000256" key="5">
    <source>
        <dbReference type="ARBA" id="ARBA00022741"/>
    </source>
</evidence>
<evidence type="ECO:0000313" key="8">
    <source>
        <dbReference type="Proteomes" id="UP000203589"/>
    </source>
</evidence>
<reference evidence="7 8" key="1">
    <citation type="submission" date="2017-07" db="EMBL/GenBank/DDBJ databases">
        <title>Genome Sequence of Antarctobacter heliothermus Strain SMS3 Isolated from a culture of the Diatom Skeletonema marinoi.</title>
        <authorList>
            <person name="Topel M."/>
            <person name="Pinder M.I.M."/>
            <person name="Johansson O.N."/>
            <person name="Kourtchenko O."/>
            <person name="Godhe A."/>
            <person name="Clarke A.K."/>
        </authorList>
    </citation>
    <scope>NUCLEOTIDE SEQUENCE [LARGE SCALE GENOMIC DNA]</scope>
    <source>
        <strain evidence="7 8">SMS3</strain>
    </source>
</reference>
<protein>
    <recommendedName>
        <fullName evidence="3">ribose 1,5-bisphosphate phosphokinase</fullName>
        <ecNumber evidence="3">2.7.4.23</ecNumber>
    </recommendedName>
</protein>
<dbReference type="GO" id="GO:0005524">
    <property type="term" value="F:ATP binding"/>
    <property type="evidence" value="ECO:0007669"/>
    <property type="project" value="UniProtKB-KW"/>
</dbReference>
<keyword evidence="4 7" id="KW-0808">Transferase</keyword>
<organism evidence="7 8">
    <name type="scientific">Antarctobacter heliothermus</name>
    <dbReference type="NCBI Taxonomy" id="74033"/>
    <lineage>
        <taxon>Bacteria</taxon>
        <taxon>Pseudomonadati</taxon>
        <taxon>Pseudomonadota</taxon>
        <taxon>Alphaproteobacteria</taxon>
        <taxon>Rhodobacterales</taxon>
        <taxon>Roseobacteraceae</taxon>
        <taxon>Antarctobacter</taxon>
    </lineage>
</organism>
<keyword evidence="6" id="KW-0067">ATP-binding</keyword>
<dbReference type="Proteomes" id="UP000203589">
    <property type="component" value="Chromosome"/>
</dbReference>
<evidence type="ECO:0000313" key="7">
    <source>
        <dbReference type="EMBL" id="ASP19155.1"/>
    </source>
</evidence>
<dbReference type="EC" id="2.7.4.23" evidence="3"/>
<dbReference type="SUPFAM" id="SSF52540">
    <property type="entry name" value="P-loop containing nucleoside triphosphate hydrolases"/>
    <property type="match status" value="1"/>
</dbReference>
<gene>
    <name evidence="7" type="primary">phnN</name>
    <name evidence="7" type="ORF">ANTHELSMS3_00435</name>
</gene>
<sequence length="161" mass="17474">MAALAARDARFAVVRRMITRPDEAGGEDHTSVTEAEFDRIENAGGFALSWRAHGLRYGIPSTVKDDIAQGRDVLVNLSRSVLGAAQARFDRFAVLSLTAPVEVLAQRLAGRGRETADQIADRLRRAASPLPKGLPVIHVDNAGPLDQTVDEILTRLQPQRA</sequence>
<dbReference type="NCBIfam" id="TIGR02322">
    <property type="entry name" value="phosphon_PhnN"/>
    <property type="match status" value="1"/>
</dbReference>
<keyword evidence="5" id="KW-0547">Nucleotide-binding</keyword>
<dbReference type="UniPathway" id="UPA00087">
    <property type="reaction ID" value="UER00175"/>
</dbReference>
<dbReference type="KEGG" id="aht:ANTHELSMS3_00435"/>
<dbReference type="Gene3D" id="3.40.50.300">
    <property type="entry name" value="P-loop containing nucleotide triphosphate hydrolases"/>
    <property type="match status" value="1"/>
</dbReference>
<keyword evidence="7" id="KW-0418">Kinase</keyword>
<dbReference type="InterPro" id="IPR012699">
    <property type="entry name" value="PhnN"/>
</dbReference>
<dbReference type="EMBL" id="CP022540">
    <property type="protein sequence ID" value="ASP19155.1"/>
    <property type="molecule type" value="Genomic_DNA"/>
</dbReference>
<comment type="catalytic activity">
    <reaction evidence="1">
        <text>alpha-D-ribose 1,5-bisphosphate + ATP = 5-phospho-alpha-D-ribose 1-diphosphate + ADP</text>
        <dbReference type="Rhea" id="RHEA:20109"/>
        <dbReference type="ChEBI" id="CHEBI:30616"/>
        <dbReference type="ChEBI" id="CHEBI:58017"/>
        <dbReference type="ChEBI" id="CHEBI:68688"/>
        <dbReference type="ChEBI" id="CHEBI:456216"/>
        <dbReference type="EC" id="2.7.4.23"/>
    </reaction>
</comment>
<evidence type="ECO:0000256" key="6">
    <source>
        <dbReference type="ARBA" id="ARBA00022840"/>
    </source>
</evidence>
<name>A0A222DYV2_9RHOB</name>
<evidence type="ECO:0000256" key="2">
    <source>
        <dbReference type="ARBA" id="ARBA00005069"/>
    </source>
</evidence>
<accession>A0A222DYV2</accession>
<evidence type="ECO:0000256" key="4">
    <source>
        <dbReference type="ARBA" id="ARBA00022679"/>
    </source>
</evidence>